<evidence type="ECO:0000313" key="11">
    <source>
        <dbReference type="Proteomes" id="UP000433876"/>
    </source>
</evidence>
<feature type="transmembrane region" description="Helical" evidence="9">
    <location>
        <begin position="72"/>
        <end position="90"/>
    </location>
</feature>
<dbReference type="Gene3D" id="1.20.1250.20">
    <property type="entry name" value="MFS general substrate transporter like domains"/>
    <property type="match status" value="2"/>
</dbReference>
<protein>
    <recommendedName>
        <fullName evidence="12">Nitrate/nitrite transporter</fullName>
    </recommendedName>
</protein>
<dbReference type="GO" id="GO:0042128">
    <property type="term" value="P:nitrate assimilation"/>
    <property type="evidence" value="ECO:0007669"/>
    <property type="project" value="UniProtKB-KW"/>
</dbReference>
<reference evidence="10 11" key="1">
    <citation type="submission" date="2017-07" db="EMBL/GenBank/DDBJ databases">
        <title>Genome sequence of the Sordaria macrospora wild type strain R19027.</title>
        <authorList>
            <person name="Nowrousian M."/>
            <person name="Teichert I."/>
            <person name="Kueck U."/>
        </authorList>
    </citation>
    <scope>NUCLEOTIDE SEQUENCE [LARGE SCALE GENOMIC DNA]</scope>
    <source>
        <strain evidence="10 11">R19027</strain>
        <tissue evidence="10">Mycelium</tissue>
    </source>
</reference>
<feature type="compositionally biased region" description="Polar residues" evidence="8">
    <location>
        <begin position="292"/>
        <end position="310"/>
    </location>
</feature>
<dbReference type="GO" id="GO:0015113">
    <property type="term" value="F:nitrite transmembrane transporter activity"/>
    <property type="evidence" value="ECO:0007669"/>
    <property type="project" value="InterPro"/>
</dbReference>
<gene>
    <name evidence="10" type="ORF">SMACR_06886</name>
</gene>
<organism evidence="10 11">
    <name type="scientific">Sordaria macrospora</name>
    <dbReference type="NCBI Taxonomy" id="5147"/>
    <lineage>
        <taxon>Eukaryota</taxon>
        <taxon>Fungi</taxon>
        <taxon>Dikarya</taxon>
        <taxon>Ascomycota</taxon>
        <taxon>Pezizomycotina</taxon>
        <taxon>Sordariomycetes</taxon>
        <taxon>Sordariomycetidae</taxon>
        <taxon>Sordariales</taxon>
        <taxon>Sordariaceae</taxon>
        <taxon>Sordaria</taxon>
    </lineage>
</organism>
<feature type="transmembrane region" description="Helical" evidence="9">
    <location>
        <begin position="36"/>
        <end position="52"/>
    </location>
</feature>
<dbReference type="SUPFAM" id="SSF103473">
    <property type="entry name" value="MFS general substrate transporter"/>
    <property type="match status" value="1"/>
</dbReference>
<dbReference type="AlphaFoldDB" id="A0A8S8ZRZ5"/>
<feature type="transmembrane region" description="Helical" evidence="9">
    <location>
        <begin position="573"/>
        <end position="594"/>
    </location>
</feature>
<feature type="region of interest" description="Disordered" evidence="8">
    <location>
        <begin position="429"/>
        <end position="449"/>
    </location>
</feature>
<comment type="subcellular location">
    <subcellularLocation>
        <location evidence="1">Membrane</location>
        <topology evidence="1">Multi-pass membrane protein</topology>
    </subcellularLocation>
</comment>
<feature type="transmembrane region" description="Helical" evidence="9">
    <location>
        <begin position="491"/>
        <end position="519"/>
    </location>
</feature>
<evidence type="ECO:0000256" key="2">
    <source>
        <dbReference type="ARBA" id="ARBA00008432"/>
    </source>
</evidence>
<sequence>MVLGFQFSFRPPPLNPPTKKAQRIPVFNPIDRHGRVFFFSWMGFLVAFWAWYTFPPLLTHTIKHTLHLTPTQISNSNILSLLATLLVRLLSGHACDLYGPRLVFASILLVGCIPIGLAPLIQNVTGLYVIRFFIGILGGSFVPCQVWTTAWFDKNVVGTANAVAGGWGNAGGGVTYFVMPAVVDGLVSKWGMGENKAWRVSFVVPLVCLLVCGFGLVLLCEDTPTGRWKDREFEREGYVSEGGNGDGDGDGTGDEEVVINGVDPNLKSQSGTQTPTPTATATVTVDEEKGSNSKPQSQTISDTESTTTAARNPDVEKAEAVPTLIPGSPNTTTTTNTPVPISISTILLSPQTLFHTLTYACSFGSELAINSILASYFLSVSPSSLTQTSASNYAAIFGFLNFVTRPAGGLISDLVYNLFGGGGSFPLPSPNSRSSSSSSSSSSGTTNSPNAKSLWARKLWISTCCLLSGIFLLLLGLLSSSTSSSTSNPSLGTVIALVILAAIFLEAGNGANFGLLPFIWPERNGLVSGVTGAGGNLGGVMFALVFRFVHVHGGGNGGGNGAEAQQRKGYEKAIWILGVINLVVGVLGVGVWPVPTATRSTRRTWRTWRRMGRKQQGEKGEKRRWWWLW</sequence>
<dbReference type="InterPro" id="IPR004737">
    <property type="entry name" value="NO3_transporter_NarK/NarU-like"/>
</dbReference>
<dbReference type="GO" id="GO:0016020">
    <property type="term" value="C:membrane"/>
    <property type="evidence" value="ECO:0007669"/>
    <property type="project" value="UniProtKB-SubCell"/>
</dbReference>
<feature type="transmembrane region" description="Helical" evidence="9">
    <location>
        <begin position="102"/>
        <end position="121"/>
    </location>
</feature>
<name>A0A8S8ZRZ5_SORMA</name>
<feature type="transmembrane region" description="Helical" evidence="9">
    <location>
        <begin position="526"/>
        <end position="549"/>
    </location>
</feature>
<feature type="region of interest" description="Disordered" evidence="8">
    <location>
        <begin position="231"/>
        <end position="336"/>
    </location>
</feature>
<evidence type="ECO:0000256" key="6">
    <source>
        <dbReference type="ARBA" id="ARBA00023063"/>
    </source>
</evidence>
<feature type="transmembrane region" description="Helical" evidence="9">
    <location>
        <begin position="459"/>
        <end position="479"/>
    </location>
</feature>
<accession>A0A8S8ZRZ5</accession>
<feature type="transmembrane region" description="Helical" evidence="9">
    <location>
        <begin position="156"/>
        <end position="178"/>
    </location>
</feature>
<keyword evidence="5 9" id="KW-1133">Transmembrane helix</keyword>
<dbReference type="InterPro" id="IPR036259">
    <property type="entry name" value="MFS_trans_sf"/>
</dbReference>
<evidence type="ECO:0008006" key="12">
    <source>
        <dbReference type="Google" id="ProtNLM"/>
    </source>
</evidence>
<comment type="similarity">
    <text evidence="2">Belongs to the major facilitator superfamily. Nitrate/nitrite porter (TC 2.A.1.8) family.</text>
</comment>
<evidence type="ECO:0000256" key="8">
    <source>
        <dbReference type="SAM" id="MobiDB-lite"/>
    </source>
</evidence>
<evidence type="ECO:0000256" key="1">
    <source>
        <dbReference type="ARBA" id="ARBA00004141"/>
    </source>
</evidence>
<dbReference type="OMA" id="IPCFMFA"/>
<comment type="caution">
    <text evidence="10">The sequence shown here is derived from an EMBL/GenBank/DDBJ whole genome shotgun (WGS) entry which is preliminary data.</text>
</comment>
<dbReference type="VEuPathDB" id="FungiDB:SMAC_06886"/>
<evidence type="ECO:0000256" key="3">
    <source>
        <dbReference type="ARBA" id="ARBA00022448"/>
    </source>
</evidence>
<dbReference type="GO" id="GO:0015112">
    <property type="term" value="F:nitrate transmembrane transporter activity"/>
    <property type="evidence" value="ECO:0007669"/>
    <property type="project" value="InterPro"/>
</dbReference>
<keyword evidence="6" id="KW-0534">Nitrate assimilation</keyword>
<feature type="transmembrane region" description="Helical" evidence="9">
    <location>
        <begin position="127"/>
        <end position="144"/>
    </location>
</feature>
<evidence type="ECO:0000256" key="4">
    <source>
        <dbReference type="ARBA" id="ARBA00022692"/>
    </source>
</evidence>
<feature type="compositionally biased region" description="Low complexity" evidence="8">
    <location>
        <begin position="274"/>
        <end position="284"/>
    </location>
</feature>
<dbReference type="PANTHER" id="PTHR23515">
    <property type="entry name" value="HIGH-AFFINITY NITRATE TRANSPORTER 2.3"/>
    <property type="match status" value="1"/>
</dbReference>
<dbReference type="Proteomes" id="UP000433876">
    <property type="component" value="Unassembled WGS sequence"/>
</dbReference>
<evidence type="ECO:0000256" key="7">
    <source>
        <dbReference type="ARBA" id="ARBA00023136"/>
    </source>
</evidence>
<feature type="compositionally biased region" description="Low complexity" evidence="8">
    <location>
        <begin position="430"/>
        <end position="449"/>
    </location>
</feature>
<keyword evidence="4 9" id="KW-0812">Transmembrane</keyword>
<feature type="transmembrane region" description="Helical" evidence="9">
    <location>
        <begin position="198"/>
        <end position="219"/>
    </location>
</feature>
<feature type="compositionally biased region" description="Acidic residues" evidence="8">
    <location>
        <begin position="247"/>
        <end position="257"/>
    </location>
</feature>
<evidence type="ECO:0000256" key="5">
    <source>
        <dbReference type="ARBA" id="ARBA00022989"/>
    </source>
</evidence>
<dbReference type="NCBIfam" id="TIGR00886">
    <property type="entry name" value="2A0108"/>
    <property type="match status" value="1"/>
</dbReference>
<dbReference type="EMBL" id="NMPR01000034">
    <property type="protein sequence ID" value="KAA8633647.1"/>
    <property type="molecule type" value="Genomic_DNA"/>
</dbReference>
<proteinExistence type="inferred from homology"/>
<dbReference type="Pfam" id="PF07690">
    <property type="entry name" value="MFS_1"/>
    <property type="match status" value="1"/>
</dbReference>
<evidence type="ECO:0000313" key="10">
    <source>
        <dbReference type="EMBL" id="KAA8633647.1"/>
    </source>
</evidence>
<keyword evidence="7 9" id="KW-0472">Membrane</keyword>
<evidence type="ECO:0000256" key="9">
    <source>
        <dbReference type="SAM" id="Phobius"/>
    </source>
</evidence>
<dbReference type="InterPro" id="IPR044772">
    <property type="entry name" value="NO3_transporter"/>
</dbReference>
<keyword evidence="3" id="KW-0813">Transport</keyword>
<dbReference type="InterPro" id="IPR011701">
    <property type="entry name" value="MFS"/>
</dbReference>